<dbReference type="PANTHER" id="PTHR36649">
    <property type="entry name" value="UBIQUITIN-LIKE DOMAIN-CONTAINING PROTEIN"/>
    <property type="match status" value="1"/>
</dbReference>
<dbReference type="AlphaFoldDB" id="A0A9W4WTH9"/>
<dbReference type="SUPFAM" id="SSF54236">
    <property type="entry name" value="Ubiquitin-like"/>
    <property type="match status" value="1"/>
</dbReference>
<name>A0A9W4WTH9_9GLOM</name>
<dbReference type="Proteomes" id="UP001153678">
    <property type="component" value="Unassembled WGS sequence"/>
</dbReference>
<dbReference type="SMART" id="SM00213">
    <property type="entry name" value="UBQ"/>
    <property type="match status" value="1"/>
</dbReference>
<dbReference type="Gene3D" id="3.10.20.90">
    <property type="entry name" value="Phosphatidylinositol 3-kinase Catalytic Subunit, Chain A, domain 1"/>
    <property type="match status" value="1"/>
</dbReference>
<dbReference type="EMBL" id="CAMKVN010001732">
    <property type="protein sequence ID" value="CAI2177778.1"/>
    <property type="molecule type" value="Genomic_DNA"/>
</dbReference>
<organism evidence="2 3">
    <name type="scientific">Funneliformis geosporum</name>
    <dbReference type="NCBI Taxonomy" id="1117311"/>
    <lineage>
        <taxon>Eukaryota</taxon>
        <taxon>Fungi</taxon>
        <taxon>Fungi incertae sedis</taxon>
        <taxon>Mucoromycota</taxon>
        <taxon>Glomeromycotina</taxon>
        <taxon>Glomeromycetes</taxon>
        <taxon>Glomerales</taxon>
        <taxon>Glomeraceae</taxon>
        <taxon>Funneliformis</taxon>
    </lineage>
</organism>
<dbReference type="Pfam" id="PF00240">
    <property type="entry name" value="ubiquitin"/>
    <property type="match status" value="1"/>
</dbReference>
<evidence type="ECO:0000259" key="1">
    <source>
        <dbReference type="PROSITE" id="PS50053"/>
    </source>
</evidence>
<accession>A0A9W4WTH9</accession>
<reference evidence="2" key="1">
    <citation type="submission" date="2022-08" db="EMBL/GenBank/DDBJ databases">
        <authorList>
            <person name="Kallberg Y."/>
            <person name="Tangrot J."/>
            <person name="Rosling A."/>
        </authorList>
    </citation>
    <scope>NUCLEOTIDE SEQUENCE</scope>
    <source>
        <strain evidence="2">Wild A</strain>
    </source>
</reference>
<dbReference type="PANTHER" id="PTHR36649:SF28">
    <property type="entry name" value="UBIQUITIN-LIKE DOMAIN-CONTAINING PROTEIN"/>
    <property type="match status" value="1"/>
</dbReference>
<comment type="caution">
    <text evidence="2">The sequence shown here is derived from an EMBL/GenBank/DDBJ whole genome shotgun (WGS) entry which is preliminary data.</text>
</comment>
<sequence length="399" mass="46217">MSQEARSILAAALSAAIGSLVLPNLPMNINSENYSFSEQSHVNHYELNLRQCHLINGPVPKTKYCVFKNGAKEIFIQSIFSNLNLSLTQEYIPENSLSVHLPLTSTIQELKSIIQARRNFPLSDQELIFNGLILKDQLTLIEYNIKEYSIIELNLSNDHMQNDQEYDETTILENEIIQSSSSELTQAEHTSSIAYINPNLLHSQYDFDFSYVVDHKKFYRGGLKYHRPCSWQRFALRVLNQYEPNIWLGVQDETNKDDDTLVYTRKSEYASESYEWPVSYHATGTFNDSYTMADIGSSKLKSNFKFLGKYIMNKLFGNHKENIKKKFPYGRGIYTTPNIKIAAQFANRFEFEGVKYLVLFQNRVNPKTLTKVRDFWISPKMDDVRTYGICIKRDPCQMS</sequence>
<feature type="domain" description="Ubiquitin-like" evidence="1">
    <location>
        <begin position="85"/>
        <end position="156"/>
    </location>
</feature>
<evidence type="ECO:0000313" key="3">
    <source>
        <dbReference type="Proteomes" id="UP001153678"/>
    </source>
</evidence>
<protein>
    <submittedName>
        <fullName evidence="2">3753_t:CDS:1</fullName>
    </submittedName>
</protein>
<dbReference type="InterPro" id="IPR000626">
    <property type="entry name" value="Ubiquitin-like_dom"/>
</dbReference>
<dbReference type="OrthoDB" id="428577at2759"/>
<dbReference type="InterPro" id="IPR029071">
    <property type="entry name" value="Ubiquitin-like_domsf"/>
</dbReference>
<gene>
    <name evidence="2" type="ORF">FWILDA_LOCUS8255</name>
</gene>
<dbReference type="CDD" id="cd17039">
    <property type="entry name" value="Ubl_ubiquitin_like"/>
    <property type="match status" value="1"/>
</dbReference>
<proteinExistence type="predicted"/>
<dbReference type="PROSITE" id="PS50053">
    <property type="entry name" value="UBIQUITIN_2"/>
    <property type="match status" value="1"/>
</dbReference>
<keyword evidence="3" id="KW-1185">Reference proteome</keyword>
<evidence type="ECO:0000313" key="2">
    <source>
        <dbReference type="EMBL" id="CAI2177778.1"/>
    </source>
</evidence>